<evidence type="ECO:0000313" key="3">
    <source>
        <dbReference type="EMBL" id="MBC3542121.1"/>
    </source>
</evidence>
<dbReference type="Pfam" id="PF06580">
    <property type="entry name" value="His_kinase"/>
    <property type="match status" value="1"/>
</dbReference>
<keyword evidence="1" id="KW-0472">Membrane</keyword>
<evidence type="ECO:0000259" key="2">
    <source>
        <dbReference type="Pfam" id="PF06580"/>
    </source>
</evidence>
<proteinExistence type="predicted"/>
<evidence type="ECO:0000256" key="1">
    <source>
        <dbReference type="SAM" id="Phobius"/>
    </source>
</evidence>
<gene>
    <name evidence="3" type="ORF">H7U12_20715</name>
</gene>
<dbReference type="PANTHER" id="PTHR34220">
    <property type="entry name" value="SENSOR HISTIDINE KINASE YPDA"/>
    <property type="match status" value="1"/>
</dbReference>
<dbReference type="Gene3D" id="3.30.565.10">
    <property type="entry name" value="Histidine kinase-like ATPase, C-terminal domain"/>
    <property type="match status" value="1"/>
</dbReference>
<keyword evidence="1" id="KW-0812">Transmembrane</keyword>
<name>A0ABR6W003_9BACT</name>
<dbReference type="PANTHER" id="PTHR34220:SF7">
    <property type="entry name" value="SENSOR HISTIDINE KINASE YPDA"/>
    <property type="match status" value="1"/>
</dbReference>
<feature type="transmembrane region" description="Helical" evidence="1">
    <location>
        <begin position="63"/>
        <end position="81"/>
    </location>
</feature>
<organism evidence="3 4">
    <name type="scientific">Rufibacter sediminis</name>
    <dbReference type="NCBI Taxonomy" id="2762756"/>
    <lineage>
        <taxon>Bacteria</taxon>
        <taxon>Pseudomonadati</taxon>
        <taxon>Bacteroidota</taxon>
        <taxon>Cytophagia</taxon>
        <taxon>Cytophagales</taxon>
        <taxon>Hymenobacteraceae</taxon>
        <taxon>Rufibacter</taxon>
    </lineage>
</organism>
<dbReference type="EMBL" id="JACOAF010000053">
    <property type="protein sequence ID" value="MBC3542121.1"/>
    <property type="molecule type" value="Genomic_DNA"/>
</dbReference>
<protein>
    <submittedName>
        <fullName evidence="3">Sensor histidine kinase</fullName>
    </submittedName>
</protein>
<keyword evidence="1" id="KW-1133">Transmembrane helix</keyword>
<feature type="transmembrane region" description="Helical" evidence="1">
    <location>
        <begin position="87"/>
        <end position="113"/>
    </location>
</feature>
<feature type="transmembrane region" description="Helical" evidence="1">
    <location>
        <begin position="167"/>
        <end position="190"/>
    </location>
</feature>
<sequence length="426" mass="48445">MANSQKLPISTSIKSAGKSAGDFRFSGFGNTFRNKLPHLAGRLSSLTASLEMALWQYIKKHRVVLAHLGVWLGFLGMWALTSVSFKLSALGLLGMCVTFLPAAFAFYGSNFLLFRYLPGQQYRKLILAEVLFFVGCFVVLVFTIHVWRPLAFQDEVMWPTLRTFTAWAYWRDSLWLYVLLSALSLGYYYLRQTGKKTRELKLTLQQKLEAEKGKLEAEYAFLRAQINPHFLHNTLNFFYAKSLGHSDELSDGILTLCDIMRYSLESDEDQNGTVLLTKEVEHLRNVIKINQLRFSHRLQIDFQLRGELHGLRIIPLVLITMVENAFKHGELTNAAHPLRFTLEVDAQNQLFFTVANKKRSGPKETSHGIGLDNTRKRLAAAYPNRHLLEVQDQEDFYTIALQIQLPAVAQPSTNVHVSAVPAAFSN</sequence>
<keyword evidence="4" id="KW-1185">Reference proteome</keyword>
<reference evidence="3 4" key="1">
    <citation type="journal article" date="2019" name="Int. J. Syst. Evol. Microbiol.">
        <title>Rufibacter sediminis sp. nov., isolated from freshwater lake sediment.</title>
        <authorList>
            <person name="Qu J.H."/>
            <person name="Zhang L.J."/>
            <person name="Fu Y.H."/>
            <person name="Li H.F."/>
        </authorList>
    </citation>
    <scope>NUCLEOTIDE SEQUENCE [LARGE SCALE GENOMIC DNA]</scope>
    <source>
        <strain evidence="3 4">H-1</strain>
    </source>
</reference>
<keyword evidence="3" id="KW-0418">Kinase</keyword>
<dbReference type="InterPro" id="IPR010559">
    <property type="entry name" value="Sig_transdc_His_kin_internal"/>
</dbReference>
<keyword evidence="3" id="KW-0808">Transferase</keyword>
<accession>A0ABR6W003</accession>
<comment type="caution">
    <text evidence="3">The sequence shown here is derived from an EMBL/GenBank/DDBJ whole genome shotgun (WGS) entry which is preliminary data.</text>
</comment>
<dbReference type="Proteomes" id="UP000659698">
    <property type="component" value="Unassembled WGS sequence"/>
</dbReference>
<feature type="domain" description="Signal transduction histidine kinase internal region" evidence="2">
    <location>
        <begin position="217"/>
        <end position="298"/>
    </location>
</feature>
<dbReference type="InterPro" id="IPR050640">
    <property type="entry name" value="Bact_2-comp_sensor_kinase"/>
</dbReference>
<dbReference type="InterPro" id="IPR036890">
    <property type="entry name" value="HATPase_C_sf"/>
</dbReference>
<dbReference type="RefSeq" id="WP_186641733.1">
    <property type="nucleotide sequence ID" value="NZ_JACOAF010000053.1"/>
</dbReference>
<evidence type="ECO:0000313" key="4">
    <source>
        <dbReference type="Proteomes" id="UP000659698"/>
    </source>
</evidence>
<feature type="transmembrane region" description="Helical" evidence="1">
    <location>
        <begin position="125"/>
        <end position="147"/>
    </location>
</feature>
<dbReference type="GO" id="GO:0016301">
    <property type="term" value="F:kinase activity"/>
    <property type="evidence" value="ECO:0007669"/>
    <property type="project" value="UniProtKB-KW"/>
</dbReference>